<comment type="caution">
    <text evidence="6">The sequence shown here is derived from an EMBL/GenBank/DDBJ whole genome shotgun (WGS) entry which is preliminary data.</text>
</comment>
<dbReference type="GO" id="GO:0005634">
    <property type="term" value="C:nucleus"/>
    <property type="evidence" value="ECO:0007669"/>
    <property type="project" value="TreeGrafter"/>
</dbReference>
<evidence type="ECO:0000259" key="5">
    <source>
        <dbReference type="SMART" id="SM01142"/>
    </source>
</evidence>
<dbReference type="InterPro" id="IPR050699">
    <property type="entry name" value="RNA-DNA_Helicase"/>
</dbReference>
<evidence type="ECO:0000313" key="7">
    <source>
        <dbReference type="Proteomes" id="UP000324800"/>
    </source>
</evidence>
<keyword evidence="3 6" id="KW-0347">Helicase</keyword>
<keyword evidence="2" id="KW-0378">Hydrolase</keyword>
<feature type="domain" description="ATP-dependent RNA helicase Ski2/MTR4 C-terminal" evidence="5">
    <location>
        <begin position="108"/>
        <end position="285"/>
    </location>
</feature>
<evidence type="ECO:0000313" key="6">
    <source>
        <dbReference type="EMBL" id="KAA6374174.1"/>
    </source>
</evidence>
<dbReference type="PANTHER" id="PTHR12131">
    <property type="entry name" value="ATP-DEPENDENT RNA AND DNA HELICASE"/>
    <property type="match status" value="1"/>
</dbReference>
<dbReference type="OrthoDB" id="64767at2759"/>
<dbReference type="Proteomes" id="UP000324800">
    <property type="component" value="Unassembled WGS sequence"/>
</dbReference>
<organism evidence="6 7">
    <name type="scientific">Streblomastix strix</name>
    <dbReference type="NCBI Taxonomy" id="222440"/>
    <lineage>
        <taxon>Eukaryota</taxon>
        <taxon>Metamonada</taxon>
        <taxon>Preaxostyla</taxon>
        <taxon>Oxymonadida</taxon>
        <taxon>Streblomastigidae</taxon>
        <taxon>Streblomastix</taxon>
    </lineage>
</organism>
<dbReference type="Pfam" id="PF13234">
    <property type="entry name" value="MTR4_beta-barrel"/>
    <property type="match status" value="1"/>
</dbReference>
<dbReference type="AlphaFoldDB" id="A0A5J4UV45"/>
<gene>
    <name evidence="6" type="ORF">EZS28_030298</name>
</gene>
<keyword evidence="1" id="KW-0547">Nucleotide-binding</keyword>
<dbReference type="InterPro" id="IPR025696">
    <property type="entry name" value="Beta-barrel_MTR4"/>
</dbReference>
<dbReference type="InterPro" id="IPR012961">
    <property type="entry name" value="Ski2/MTR4_C"/>
</dbReference>
<evidence type="ECO:0000256" key="3">
    <source>
        <dbReference type="ARBA" id="ARBA00022806"/>
    </source>
</evidence>
<proteinExistence type="predicted"/>
<dbReference type="GO" id="GO:0005524">
    <property type="term" value="F:ATP binding"/>
    <property type="evidence" value="ECO:0007669"/>
    <property type="project" value="UniProtKB-KW"/>
</dbReference>
<evidence type="ECO:0000256" key="2">
    <source>
        <dbReference type="ARBA" id="ARBA00022801"/>
    </source>
</evidence>
<dbReference type="Pfam" id="PF08148">
    <property type="entry name" value="DSHCT"/>
    <property type="match status" value="1"/>
</dbReference>
<feature type="non-terminal residue" evidence="6">
    <location>
        <position position="1"/>
    </location>
</feature>
<protein>
    <submittedName>
        <fullName evidence="6">Putative DExH-box ATP-dependent RNA helicase DExH10</fullName>
    </submittedName>
</protein>
<evidence type="ECO:0000256" key="1">
    <source>
        <dbReference type="ARBA" id="ARBA00022741"/>
    </source>
</evidence>
<dbReference type="SMART" id="SM01142">
    <property type="entry name" value="DSHCT"/>
    <property type="match status" value="1"/>
</dbReference>
<reference evidence="6 7" key="1">
    <citation type="submission" date="2019-03" db="EMBL/GenBank/DDBJ databases">
        <title>Single cell metagenomics reveals metabolic interactions within the superorganism composed of flagellate Streblomastix strix and complex community of Bacteroidetes bacteria on its surface.</title>
        <authorList>
            <person name="Treitli S.C."/>
            <person name="Kolisko M."/>
            <person name="Husnik F."/>
            <person name="Keeling P."/>
            <person name="Hampl V."/>
        </authorList>
    </citation>
    <scope>NUCLEOTIDE SEQUENCE [LARGE SCALE GENOMIC DNA]</scope>
    <source>
        <strain evidence="6">ST1C</strain>
    </source>
</reference>
<keyword evidence="4" id="KW-0067">ATP-binding</keyword>
<name>A0A5J4UV45_9EUKA</name>
<sequence>ENEDQILDQPSIEINGWNGNKGRSYLYGLPLLDPVTDMEIDDDAFKEILLRIQLVERELQTKTEYHTNEMKTAQIQAQERYIAKSKKMILEDELIAMTAVLKRYQLLDSSGLVTNKGRCGCEINSVNEIIMTELLFSGLFNQLDEPQIVSLLSCMLLQDKSDESTNVRDEMVVSLRQLQEKSLEVGQVCKECKMQVEAEEFVNGVRPGLVEAAYQWTKGLKFFDICKLTDVFEGSIVRCLRRVDELLEQLQIAAKAMGTTELVEKFKEASSKIRRDIVFAASLYL</sequence>
<dbReference type="EMBL" id="SNRW01012174">
    <property type="protein sequence ID" value="KAA6374174.1"/>
    <property type="molecule type" value="Genomic_DNA"/>
</dbReference>
<dbReference type="GO" id="GO:0016787">
    <property type="term" value="F:hydrolase activity"/>
    <property type="evidence" value="ECO:0007669"/>
    <property type="project" value="UniProtKB-KW"/>
</dbReference>
<dbReference type="GO" id="GO:0000460">
    <property type="term" value="P:maturation of 5.8S rRNA"/>
    <property type="evidence" value="ECO:0007669"/>
    <property type="project" value="TreeGrafter"/>
</dbReference>
<accession>A0A5J4UV45</accession>
<dbReference type="GO" id="GO:0004386">
    <property type="term" value="F:helicase activity"/>
    <property type="evidence" value="ECO:0007669"/>
    <property type="project" value="UniProtKB-KW"/>
</dbReference>
<dbReference type="PANTHER" id="PTHR12131:SF7">
    <property type="entry name" value="EXOSOME RNA HELICASE MTR4"/>
    <property type="match status" value="1"/>
</dbReference>
<evidence type="ECO:0000256" key="4">
    <source>
        <dbReference type="ARBA" id="ARBA00022840"/>
    </source>
</evidence>
<dbReference type="Gene3D" id="1.10.3380.30">
    <property type="match status" value="1"/>
</dbReference>